<reference evidence="9" key="1">
    <citation type="submission" date="2019-05" db="EMBL/GenBank/DDBJ databases">
        <title>Complete genome sequencing of Absiella argi strain JCM 30884.</title>
        <authorList>
            <person name="Sakamoto M."/>
            <person name="Murakami T."/>
            <person name="Mori H."/>
        </authorList>
    </citation>
    <scope>NUCLEOTIDE SEQUENCE [LARGE SCALE GENOMIC DNA]</scope>
    <source>
        <strain evidence="9">JCM 30884</strain>
    </source>
</reference>
<dbReference type="InterPro" id="IPR055446">
    <property type="entry name" value="RecD2_N_OB"/>
</dbReference>
<dbReference type="GO" id="GO:0009338">
    <property type="term" value="C:exodeoxyribonuclease V complex"/>
    <property type="evidence" value="ECO:0007669"/>
    <property type="project" value="TreeGrafter"/>
</dbReference>
<dbReference type="SUPFAM" id="SSF47781">
    <property type="entry name" value="RuvA domain 2-like"/>
    <property type="match status" value="1"/>
</dbReference>
<keyword evidence="3" id="KW-0413">Isomerase</keyword>
<dbReference type="GO" id="GO:0006310">
    <property type="term" value="P:DNA recombination"/>
    <property type="evidence" value="ECO:0007669"/>
    <property type="project" value="InterPro"/>
</dbReference>
<evidence type="ECO:0000313" key="9">
    <source>
        <dbReference type="Proteomes" id="UP000464754"/>
    </source>
</evidence>
<dbReference type="InterPro" id="IPR041451">
    <property type="entry name" value="RecD2_SH13"/>
</dbReference>
<feature type="domain" description="ATP-dependent RecD2 DNA helicase OB-fold" evidence="7">
    <location>
        <begin position="6"/>
        <end position="77"/>
    </location>
</feature>
<dbReference type="Pfam" id="PF18335">
    <property type="entry name" value="SH3_13"/>
    <property type="match status" value="1"/>
</dbReference>
<protein>
    <recommendedName>
        <fullName evidence="3">ATP-dependent RecD2 DNA helicase</fullName>
        <ecNumber evidence="3">5.6.2.3</ecNumber>
    </recommendedName>
    <alternativeName>
        <fullName evidence="3">DNA 5'-3' helicase subunit RecD2</fullName>
    </alternativeName>
</protein>
<dbReference type="GO" id="GO:0017116">
    <property type="term" value="F:single-stranded DNA helicase activity"/>
    <property type="evidence" value="ECO:0007669"/>
    <property type="project" value="TreeGrafter"/>
</dbReference>
<evidence type="ECO:0000313" key="8">
    <source>
        <dbReference type="EMBL" id="BBK21468.1"/>
    </source>
</evidence>
<dbReference type="GO" id="GO:0003677">
    <property type="term" value="F:DNA binding"/>
    <property type="evidence" value="ECO:0007669"/>
    <property type="project" value="UniProtKB-UniRule"/>
</dbReference>
<dbReference type="Pfam" id="PF13245">
    <property type="entry name" value="AAA_19"/>
    <property type="match status" value="1"/>
</dbReference>
<dbReference type="CDD" id="cd18809">
    <property type="entry name" value="SF1_C_RecD"/>
    <property type="match status" value="1"/>
</dbReference>
<evidence type="ECO:0000259" key="7">
    <source>
        <dbReference type="Pfam" id="PF23139"/>
    </source>
</evidence>
<dbReference type="Gene3D" id="1.10.10.2220">
    <property type="match status" value="1"/>
</dbReference>
<feature type="binding site" evidence="3">
    <location>
        <begin position="343"/>
        <end position="347"/>
    </location>
    <ligand>
        <name>ATP</name>
        <dbReference type="ChEBI" id="CHEBI:30616"/>
    </ligand>
</feature>
<organism evidence="8 9">
    <name type="scientific">Amedibacterium intestinale</name>
    <dbReference type="NCBI Taxonomy" id="2583452"/>
    <lineage>
        <taxon>Bacteria</taxon>
        <taxon>Bacillati</taxon>
        <taxon>Bacillota</taxon>
        <taxon>Erysipelotrichia</taxon>
        <taxon>Erysipelotrichales</taxon>
        <taxon>Erysipelotrichaceae</taxon>
        <taxon>Amedibacterium</taxon>
    </lineage>
</organism>
<dbReference type="Gene3D" id="2.30.30.940">
    <property type="match status" value="1"/>
</dbReference>
<dbReference type="InterPro" id="IPR027785">
    <property type="entry name" value="UvrD-like_helicase_C"/>
</dbReference>
<dbReference type="AlphaFoldDB" id="A0A6N4TEW2"/>
<feature type="domain" description="ATP-dependent RecD2 DNA helicase-like helix-hairpin-helix" evidence="5">
    <location>
        <begin position="145"/>
        <end position="233"/>
    </location>
</feature>
<evidence type="ECO:0000259" key="4">
    <source>
        <dbReference type="Pfam" id="PF13538"/>
    </source>
</evidence>
<keyword evidence="2 3" id="KW-0067">ATP-binding</keyword>
<keyword evidence="3 8" id="KW-0347">Helicase</keyword>
<dbReference type="GO" id="GO:0016787">
    <property type="term" value="F:hydrolase activity"/>
    <property type="evidence" value="ECO:0007669"/>
    <property type="project" value="UniProtKB-KW"/>
</dbReference>
<dbReference type="RefSeq" id="WP_163051387.1">
    <property type="nucleotide sequence ID" value="NZ_AP019695.1"/>
</dbReference>
<gene>
    <name evidence="3 8" type="primary">recD2</name>
    <name evidence="8" type="ORF">Aargi30884_03710</name>
</gene>
<feature type="domain" description="ATP-dependent RecD2 DNA helicase SH3" evidence="6">
    <location>
        <begin position="555"/>
        <end position="613"/>
    </location>
</feature>
<sequence length="721" mass="82443">MEDMILQARLLHVVFYNAETGYFVGRFQLCNETKSTFTATGFFHSTEIDSVWDLHGSYKEHPRYGLQFNITSYERVLKNDITSLIQFFSSSRFPGIGKQSAKKIVDTLGHDCIEKIQKDPAVLLSIPDFPLKKVKIIEEGILEEKEDDISYFFSKFGIGVQTAKKIENIYGNNTIEVIKQNPYQLIEEVDGVGFKTADKLARDLSVSLDDPRRIKAIIVQLVQQWCNSTGDTYIEIEKLYKKIQKEFHDLDVEAYLQEILDEGILIKEDKNIYYHKQFEAEKYISSFLFDFPYVEQPFSYIETLGDDIENIEDELHIEYEKIQKQAFHNFFLHPFSIITGGPGTGKTTIVQGLISLYKKYYPLDTIALCAPTGRASKRLSEICQNVKVSTIHSLLHWDLESNTFLKNEKELLDCDLLVIDEFSMVDQQLFQALLKSAKLVKKILLIGDENQLASVGCGSVLKDLITSSLFPLTRLEKIFRQKEGSDVITLAHEINEENVTVLEQGNDIAFFFCENYEVKDILIPIVSNALEKGYSIKDIQVLAPMYGGVAGIDALNNTLQKVLNPQDGYKDEIKVGYRVFRVGDKILQLKNQPDENVYNGDIGEIIAIEYADENALYKNVILADFDGNFVEYSGEQISNITHAYCISIHKAQGSEYPIVIMPVVKDYAFMLSKRLLYTGVTRAKKSLVLLGSKEVFLKYIHLQERHIRKTTLKKHILEKFE</sequence>
<evidence type="ECO:0000256" key="1">
    <source>
        <dbReference type="ARBA" id="ARBA00022741"/>
    </source>
</evidence>
<evidence type="ECO:0000259" key="5">
    <source>
        <dbReference type="Pfam" id="PF14490"/>
    </source>
</evidence>
<proteinExistence type="inferred from homology"/>
<dbReference type="Gene3D" id="3.40.50.300">
    <property type="entry name" value="P-loop containing nucleotide triphosphate hydrolases"/>
    <property type="match status" value="2"/>
</dbReference>
<dbReference type="InterPro" id="IPR006345">
    <property type="entry name" value="RecD2"/>
</dbReference>
<feature type="domain" description="UvrD-like helicase C-terminal" evidence="4">
    <location>
        <begin position="642"/>
        <end position="690"/>
    </location>
</feature>
<comment type="function">
    <text evidence="3">DNA-dependent ATPase and ATP-dependent 5'-3' DNA helicase. Has no activity on blunt DNA or DNA with 3'-overhangs, requires at least 10 bases of 5'-ssDNA for helicase activity.</text>
</comment>
<dbReference type="Pfam" id="PF23139">
    <property type="entry name" value="OB_YrrC"/>
    <property type="match status" value="1"/>
</dbReference>
<name>A0A6N4TEW2_9FIRM</name>
<dbReference type="PANTHER" id="PTHR43788">
    <property type="entry name" value="DNA2/NAM7 HELICASE FAMILY MEMBER"/>
    <property type="match status" value="1"/>
</dbReference>
<dbReference type="KEGG" id="aarg:Aargi30884_03710"/>
<keyword evidence="1 3" id="KW-0547">Nucleotide-binding</keyword>
<dbReference type="SUPFAM" id="SSF52540">
    <property type="entry name" value="P-loop containing nucleoside triphosphate hydrolases"/>
    <property type="match status" value="1"/>
</dbReference>
<evidence type="ECO:0000256" key="3">
    <source>
        <dbReference type="HAMAP-Rule" id="MF_01488"/>
    </source>
</evidence>
<dbReference type="InterPro" id="IPR027417">
    <property type="entry name" value="P-loop_NTPase"/>
</dbReference>
<dbReference type="EC" id="5.6.2.3" evidence="3"/>
<comment type="catalytic activity">
    <reaction evidence="3">
        <text>ATP + H2O = ADP + phosphate + H(+)</text>
        <dbReference type="Rhea" id="RHEA:13065"/>
        <dbReference type="ChEBI" id="CHEBI:15377"/>
        <dbReference type="ChEBI" id="CHEBI:15378"/>
        <dbReference type="ChEBI" id="CHEBI:30616"/>
        <dbReference type="ChEBI" id="CHEBI:43474"/>
        <dbReference type="ChEBI" id="CHEBI:456216"/>
        <dbReference type="EC" id="5.6.2.3"/>
    </reaction>
</comment>
<keyword evidence="3" id="KW-0378">Hydrolase</keyword>
<dbReference type="NCBIfam" id="TIGR01448">
    <property type="entry name" value="recD_rel"/>
    <property type="match status" value="1"/>
</dbReference>
<dbReference type="InterPro" id="IPR010994">
    <property type="entry name" value="RuvA_2-like"/>
</dbReference>
<accession>A0A6N4TEW2</accession>
<keyword evidence="9" id="KW-1185">Reference proteome</keyword>
<dbReference type="Proteomes" id="UP000464754">
    <property type="component" value="Chromosome"/>
</dbReference>
<dbReference type="InterPro" id="IPR050534">
    <property type="entry name" value="Coronavir_polyprotein_1ab"/>
</dbReference>
<dbReference type="HAMAP" id="MF_01488">
    <property type="entry name" value="RecD2"/>
    <property type="match status" value="1"/>
</dbReference>
<dbReference type="EMBL" id="AP019695">
    <property type="protein sequence ID" value="BBK21468.1"/>
    <property type="molecule type" value="Genomic_DNA"/>
</dbReference>
<keyword evidence="3" id="KW-0238">DNA-binding</keyword>
<dbReference type="PANTHER" id="PTHR43788:SF6">
    <property type="entry name" value="DNA HELICASE B"/>
    <property type="match status" value="1"/>
</dbReference>
<dbReference type="GO" id="GO:0043139">
    <property type="term" value="F:5'-3' DNA helicase activity"/>
    <property type="evidence" value="ECO:0007669"/>
    <property type="project" value="UniProtKB-UniRule"/>
</dbReference>
<dbReference type="InterPro" id="IPR029493">
    <property type="entry name" value="RecD2-like_HHH"/>
</dbReference>
<evidence type="ECO:0000259" key="6">
    <source>
        <dbReference type="Pfam" id="PF18335"/>
    </source>
</evidence>
<dbReference type="Pfam" id="PF14490">
    <property type="entry name" value="HHH_RecD2"/>
    <property type="match status" value="1"/>
</dbReference>
<comment type="similarity">
    <text evidence="3">Belongs to the RecD family. RecD2 subfamily.</text>
</comment>
<evidence type="ECO:0000256" key="2">
    <source>
        <dbReference type="ARBA" id="ARBA00022840"/>
    </source>
</evidence>
<dbReference type="GO" id="GO:0005524">
    <property type="term" value="F:ATP binding"/>
    <property type="evidence" value="ECO:0007669"/>
    <property type="project" value="UniProtKB-UniRule"/>
</dbReference>
<dbReference type="CDD" id="cd17933">
    <property type="entry name" value="DEXSc_RecD-like"/>
    <property type="match status" value="1"/>
</dbReference>
<dbReference type="Pfam" id="PF13538">
    <property type="entry name" value="UvrD_C_2"/>
    <property type="match status" value="1"/>
</dbReference>